<protein>
    <submittedName>
        <fullName evidence="9">Iron complex transport system permease protein</fullName>
    </submittedName>
</protein>
<dbReference type="AlphaFoldDB" id="A0A1I6I088"/>
<dbReference type="GO" id="GO:0033214">
    <property type="term" value="P:siderophore-iron import into cell"/>
    <property type="evidence" value="ECO:0007669"/>
    <property type="project" value="TreeGrafter"/>
</dbReference>
<dbReference type="GO" id="GO:0005886">
    <property type="term" value="C:plasma membrane"/>
    <property type="evidence" value="ECO:0007669"/>
    <property type="project" value="UniProtKB-SubCell"/>
</dbReference>
<feature type="transmembrane region" description="Helical" evidence="8">
    <location>
        <begin position="578"/>
        <end position="607"/>
    </location>
</feature>
<dbReference type="CDD" id="cd06550">
    <property type="entry name" value="TM_ABC_iron-siderophores_like"/>
    <property type="match status" value="2"/>
</dbReference>
<evidence type="ECO:0000256" key="2">
    <source>
        <dbReference type="ARBA" id="ARBA00007935"/>
    </source>
</evidence>
<feature type="transmembrane region" description="Helical" evidence="8">
    <location>
        <begin position="262"/>
        <end position="281"/>
    </location>
</feature>
<dbReference type="STRING" id="650891.SAMN05216203_1697"/>
<sequence length="672" mass="70407">MKSLTDAAPDNRSPAMTASFKLLLLVLTLLTIGMVLSPATDADNLARLYPALWLSESASFETAVLHYTLLPRIAVALLTGAALGFAGTLVQQVLRNPLAAPTTLGVAAGSQLVLGLVMLLAPSLLAWREAWAMLGGLAALGLVLVMGARRGFDPLTLTLCGLIVSLYLGAINTVILLFNHEQLAGLFIWGAGELSQTDWRSSRELLPHLLAAAVVALLLWRPLQALDLGTEGARSLGLSPGIVRTVALLLAVYLTALTVSHVGVVGFIGLAAPAIVKLLGARTLRQRLLFSALAGALLCLVADGLAQQLTRAFGHLLFPTGAATALLGGPVLLWVLTHNRFIPSRPAEASVFTIQRRGVSWLGVILLMAIVLASLAVTLGLGPTWDGWRWTLPGLDPALLAMRLPRSATALMAGVLLAGAGVIVQRLTRNPMASPELLGISTGAALGMVVLVLAVGTGSRTLQMMAGGLGGTLVLIALLMLSRRSGFSPQRLLLGGIALSALLDAGIRMVLAMGDTEAVTLLNWLAGSTWLSGQQDALTLAAMTPVLLVMALLASRWLDMLPLGEASARALGLPLSPVRLALLLLAALMTAAATLVVGPLSFVGLMAPHLARLLGYQRALPQMLAAFALGGLLMLWADWLARSLVYPYELPAGLVATLIGGGYFLVRLYRER</sequence>
<evidence type="ECO:0000256" key="3">
    <source>
        <dbReference type="ARBA" id="ARBA00022448"/>
    </source>
</evidence>
<dbReference type="RefSeq" id="WP_167812617.1">
    <property type="nucleotide sequence ID" value="NZ_FOYW01000001.1"/>
</dbReference>
<keyword evidence="7 8" id="KW-0472">Membrane</keyword>
<organism evidence="9 10">
    <name type="scientific">Marinobacter daqiaonensis</name>
    <dbReference type="NCBI Taxonomy" id="650891"/>
    <lineage>
        <taxon>Bacteria</taxon>
        <taxon>Pseudomonadati</taxon>
        <taxon>Pseudomonadota</taxon>
        <taxon>Gammaproteobacteria</taxon>
        <taxon>Pseudomonadales</taxon>
        <taxon>Marinobacteraceae</taxon>
        <taxon>Marinobacter</taxon>
    </lineage>
</organism>
<evidence type="ECO:0000256" key="4">
    <source>
        <dbReference type="ARBA" id="ARBA00022475"/>
    </source>
</evidence>
<feature type="transmembrane region" description="Helical" evidence="8">
    <location>
        <begin position="462"/>
        <end position="481"/>
    </location>
</feature>
<feature type="transmembrane region" description="Helical" evidence="8">
    <location>
        <begin position="130"/>
        <end position="148"/>
    </location>
</feature>
<accession>A0A1I6I088</accession>
<dbReference type="Proteomes" id="UP000198644">
    <property type="component" value="Unassembled WGS sequence"/>
</dbReference>
<feature type="transmembrane region" description="Helical" evidence="8">
    <location>
        <begin position="312"/>
        <end position="337"/>
    </location>
</feature>
<gene>
    <name evidence="9" type="ORF">SAMN05216203_1697</name>
</gene>
<feature type="transmembrane region" description="Helical" evidence="8">
    <location>
        <begin position="235"/>
        <end position="256"/>
    </location>
</feature>
<name>A0A1I6I088_9GAMM</name>
<dbReference type="InterPro" id="IPR000522">
    <property type="entry name" value="ABC_transptr_permease_BtuC"/>
</dbReference>
<evidence type="ECO:0000256" key="6">
    <source>
        <dbReference type="ARBA" id="ARBA00022989"/>
    </source>
</evidence>
<dbReference type="PANTHER" id="PTHR30472:SF37">
    <property type="entry name" value="FE(3+) DICITRATE TRANSPORT SYSTEM PERMEASE PROTEIN FECD-RELATED"/>
    <property type="match status" value="1"/>
</dbReference>
<dbReference type="Pfam" id="PF01032">
    <property type="entry name" value="FecCD"/>
    <property type="match status" value="2"/>
</dbReference>
<dbReference type="Gene3D" id="1.10.3470.10">
    <property type="entry name" value="ABC transporter involved in vitamin B12 uptake, BtuC"/>
    <property type="match status" value="2"/>
</dbReference>
<feature type="transmembrane region" description="Helical" evidence="8">
    <location>
        <begin position="537"/>
        <end position="558"/>
    </location>
</feature>
<evidence type="ECO:0000256" key="7">
    <source>
        <dbReference type="ARBA" id="ARBA00023136"/>
    </source>
</evidence>
<feature type="transmembrane region" description="Helical" evidence="8">
    <location>
        <begin position="358"/>
        <end position="384"/>
    </location>
</feature>
<feature type="transmembrane region" description="Helical" evidence="8">
    <location>
        <begin position="69"/>
        <end position="90"/>
    </location>
</feature>
<evidence type="ECO:0000313" key="10">
    <source>
        <dbReference type="Proteomes" id="UP000198644"/>
    </source>
</evidence>
<dbReference type="InterPro" id="IPR037294">
    <property type="entry name" value="ABC_BtuC-like"/>
</dbReference>
<proteinExistence type="inferred from homology"/>
<dbReference type="EMBL" id="FOYW01000001">
    <property type="protein sequence ID" value="SFR60113.1"/>
    <property type="molecule type" value="Genomic_DNA"/>
</dbReference>
<dbReference type="PANTHER" id="PTHR30472">
    <property type="entry name" value="FERRIC ENTEROBACTIN TRANSPORT SYSTEM PERMEASE PROTEIN"/>
    <property type="match status" value="1"/>
</dbReference>
<keyword evidence="4" id="KW-1003">Cell membrane</keyword>
<feature type="transmembrane region" description="Helical" evidence="8">
    <location>
        <begin position="205"/>
        <end position="223"/>
    </location>
</feature>
<dbReference type="SUPFAM" id="SSF81345">
    <property type="entry name" value="ABC transporter involved in vitamin B12 uptake, BtuC"/>
    <property type="match status" value="2"/>
</dbReference>
<feature type="transmembrane region" description="Helical" evidence="8">
    <location>
        <begin position="155"/>
        <end position="178"/>
    </location>
</feature>
<evidence type="ECO:0000256" key="5">
    <source>
        <dbReference type="ARBA" id="ARBA00022692"/>
    </source>
</evidence>
<feature type="transmembrane region" description="Helical" evidence="8">
    <location>
        <begin position="102"/>
        <end position="124"/>
    </location>
</feature>
<dbReference type="NCBIfam" id="NF007866">
    <property type="entry name" value="PRK10577.1-2"/>
    <property type="match status" value="1"/>
</dbReference>
<comment type="similarity">
    <text evidence="2">Belongs to the binding-protein-dependent transport system permease family. FecCD subfamily.</text>
</comment>
<evidence type="ECO:0000256" key="1">
    <source>
        <dbReference type="ARBA" id="ARBA00004651"/>
    </source>
</evidence>
<comment type="subcellular location">
    <subcellularLocation>
        <location evidence="1">Cell membrane</location>
        <topology evidence="1">Multi-pass membrane protein</topology>
    </subcellularLocation>
</comment>
<dbReference type="GO" id="GO:0022857">
    <property type="term" value="F:transmembrane transporter activity"/>
    <property type="evidence" value="ECO:0007669"/>
    <property type="project" value="InterPro"/>
</dbReference>
<keyword evidence="3" id="KW-0813">Transport</keyword>
<keyword evidence="6 8" id="KW-1133">Transmembrane helix</keyword>
<evidence type="ECO:0000256" key="8">
    <source>
        <dbReference type="SAM" id="Phobius"/>
    </source>
</evidence>
<feature type="transmembrane region" description="Helical" evidence="8">
    <location>
        <begin position="404"/>
        <end position="425"/>
    </location>
</feature>
<feature type="transmembrane region" description="Helical" evidence="8">
    <location>
        <begin position="288"/>
        <end position="306"/>
    </location>
</feature>
<keyword evidence="10" id="KW-1185">Reference proteome</keyword>
<feature type="transmembrane region" description="Helical" evidence="8">
    <location>
        <begin position="437"/>
        <end position="456"/>
    </location>
</feature>
<evidence type="ECO:0000313" key="9">
    <source>
        <dbReference type="EMBL" id="SFR60113.1"/>
    </source>
</evidence>
<reference evidence="9 10" key="1">
    <citation type="submission" date="2016-10" db="EMBL/GenBank/DDBJ databases">
        <authorList>
            <person name="de Groot N.N."/>
        </authorList>
    </citation>
    <scope>NUCLEOTIDE SEQUENCE [LARGE SCALE GENOMIC DNA]</scope>
    <source>
        <strain evidence="9 10">CGMCC 1.9167</strain>
    </source>
</reference>
<feature type="transmembrane region" description="Helical" evidence="8">
    <location>
        <begin position="619"/>
        <end position="639"/>
    </location>
</feature>
<feature type="transmembrane region" description="Helical" evidence="8">
    <location>
        <begin position="645"/>
        <end position="666"/>
    </location>
</feature>
<keyword evidence="5 8" id="KW-0812">Transmembrane</keyword>